<gene>
    <name evidence="1" type="ORF">KDA82_10545</name>
</gene>
<name>A0A8T4IN97_9ACTN</name>
<proteinExistence type="predicted"/>
<dbReference type="SUPFAM" id="SSF110296">
    <property type="entry name" value="Oligoxyloglucan reducing end-specific cellobiohydrolase"/>
    <property type="match status" value="1"/>
</dbReference>
<sequence>MAARSGTRTGYGKGARGARVTRALAVAVVGAVPLLAGCGSASASPGPDGATALQRVLADPDPDADEIIEAAGAPSEVARATDGSLLLAYYLRDEEGGEDGAVAWRVYGPDGEEVAEHGQAGYRYWQVHGVGGGFVFAPKAETEGFFLDVSGQARELRTEDGARAVRKGDVLVNELEPTVAYRPSAGTLAPLGGLPDDNQHTAVDRAGTTWSVPMWGEKDASVAWLTAKGERGRHTFGLPEGTAPQEFAADGGTAAVTLAEDETAPDPRVRALVLTTDAGATWRTLTDSSRLPLSSLTDPALTALRDGRLLIGERDAGYWLADTPANASFHRLETPAAFDEIVPLGRTLYGIADGEGMWTSKDGGRNWAPYEEA</sequence>
<accession>A0A8T4IN97</accession>
<dbReference type="EMBL" id="JAGSMN010000208">
    <property type="protein sequence ID" value="MBR7673449.1"/>
    <property type="molecule type" value="Genomic_DNA"/>
</dbReference>
<protein>
    <submittedName>
        <fullName evidence="1">Uncharacterized protein</fullName>
    </submittedName>
</protein>
<evidence type="ECO:0000313" key="2">
    <source>
        <dbReference type="Proteomes" id="UP000675554"/>
    </source>
</evidence>
<organism evidence="1 2">
    <name type="scientific">Streptomyces daliensis</name>
    <dbReference type="NCBI Taxonomy" id="299421"/>
    <lineage>
        <taxon>Bacteria</taxon>
        <taxon>Bacillati</taxon>
        <taxon>Actinomycetota</taxon>
        <taxon>Actinomycetes</taxon>
        <taxon>Kitasatosporales</taxon>
        <taxon>Streptomycetaceae</taxon>
        <taxon>Streptomyces</taxon>
    </lineage>
</organism>
<reference evidence="1" key="1">
    <citation type="submission" date="2021-04" db="EMBL/GenBank/DDBJ databases">
        <title>Sequencing of actinobacteria type strains.</title>
        <authorList>
            <person name="Nguyen G.-S."/>
            <person name="Wentzel A."/>
        </authorList>
    </citation>
    <scope>NUCLEOTIDE SEQUENCE</scope>
    <source>
        <strain evidence="1">DSM 42095</strain>
    </source>
</reference>
<dbReference type="AlphaFoldDB" id="A0A8T4IN97"/>
<comment type="caution">
    <text evidence="1">The sequence shown here is derived from an EMBL/GenBank/DDBJ whole genome shotgun (WGS) entry which is preliminary data.</text>
</comment>
<evidence type="ECO:0000313" key="1">
    <source>
        <dbReference type="EMBL" id="MBR7673449.1"/>
    </source>
</evidence>
<dbReference type="Proteomes" id="UP000675554">
    <property type="component" value="Unassembled WGS sequence"/>
</dbReference>
<keyword evidence="2" id="KW-1185">Reference proteome</keyword>